<proteinExistence type="predicted"/>
<evidence type="ECO:0000313" key="14">
    <source>
        <dbReference type="EMBL" id="OLV17612.1"/>
    </source>
</evidence>
<dbReference type="AlphaFoldDB" id="A0A1U7NXG7"/>
<dbReference type="InterPro" id="IPR012902">
    <property type="entry name" value="N_methyl_site"/>
</dbReference>
<dbReference type="NCBIfam" id="TIGR02532">
    <property type="entry name" value="IV_pilin_GFxxxE"/>
    <property type="match status" value="1"/>
</dbReference>
<evidence type="ECO:0000256" key="6">
    <source>
        <dbReference type="ARBA" id="ARBA00022519"/>
    </source>
</evidence>
<reference evidence="14 15" key="1">
    <citation type="submission" date="2017-01" db="EMBL/GenBank/DDBJ databases">
        <title>Genome Analysis of Deinococcus marmoris KOPRI26562.</title>
        <authorList>
            <person name="Kim J.H."/>
            <person name="Oh H.-M."/>
        </authorList>
    </citation>
    <scope>NUCLEOTIDE SEQUENCE [LARGE SCALE GENOMIC DNA]</scope>
    <source>
        <strain evidence="14 15">KOPRI26562</strain>
    </source>
</reference>
<evidence type="ECO:0000256" key="9">
    <source>
        <dbReference type="ARBA" id="ARBA00022989"/>
    </source>
</evidence>
<evidence type="ECO:0000256" key="4">
    <source>
        <dbReference type="ARBA" id="ARBA00022475"/>
    </source>
</evidence>
<evidence type="ECO:0000313" key="15">
    <source>
        <dbReference type="Proteomes" id="UP000186607"/>
    </source>
</evidence>
<evidence type="ECO:0000256" key="10">
    <source>
        <dbReference type="ARBA" id="ARBA00023136"/>
    </source>
</evidence>
<dbReference type="InterPro" id="IPR045584">
    <property type="entry name" value="Pilin-like"/>
</dbReference>
<dbReference type="InterPro" id="IPR022346">
    <property type="entry name" value="T2SS_GspH"/>
</dbReference>
<keyword evidence="7 12" id="KW-0812">Transmembrane</keyword>
<dbReference type="Proteomes" id="UP000186607">
    <property type="component" value="Unassembled WGS sequence"/>
</dbReference>
<dbReference type="GO" id="GO:0015628">
    <property type="term" value="P:protein secretion by the type II secretion system"/>
    <property type="evidence" value="ECO:0007669"/>
    <property type="project" value="InterPro"/>
</dbReference>
<comment type="subcellular location">
    <subcellularLocation>
        <location evidence="2">Cell inner membrane</location>
        <topology evidence="2">Single-pass membrane protein</topology>
    </subcellularLocation>
    <subcellularLocation>
        <location evidence="1">Cell outer membrane</location>
        <topology evidence="1">Single-pass membrane protein</topology>
    </subcellularLocation>
    <subcellularLocation>
        <location evidence="3">Periplasm</location>
    </subcellularLocation>
</comment>
<feature type="domain" description="General secretion pathway GspH" evidence="13">
    <location>
        <begin position="46"/>
        <end position="142"/>
    </location>
</feature>
<keyword evidence="11" id="KW-0998">Cell outer membrane</keyword>
<keyword evidence="4" id="KW-1003">Cell membrane</keyword>
<evidence type="ECO:0000256" key="3">
    <source>
        <dbReference type="ARBA" id="ARBA00004418"/>
    </source>
</evidence>
<protein>
    <recommendedName>
        <fullName evidence="13">General secretion pathway GspH domain-containing protein</fullName>
    </recommendedName>
</protein>
<gene>
    <name evidence="14" type="ORF">BOO71_0008356</name>
</gene>
<keyword evidence="9 12" id="KW-1133">Transmembrane helix</keyword>
<dbReference type="STRING" id="249408.BOO71_0008356"/>
<dbReference type="GO" id="GO:0009279">
    <property type="term" value="C:cell outer membrane"/>
    <property type="evidence" value="ECO:0007669"/>
    <property type="project" value="UniProtKB-SubCell"/>
</dbReference>
<evidence type="ECO:0000256" key="5">
    <source>
        <dbReference type="ARBA" id="ARBA00022481"/>
    </source>
</evidence>
<evidence type="ECO:0000256" key="11">
    <source>
        <dbReference type="ARBA" id="ARBA00023237"/>
    </source>
</evidence>
<dbReference type="PROSITE" id="PS00409">
    <property type="entry name" value="PROKAR_NTER_METHYL"/>
    <property type="match status" value="1"/>
</dbReference>
<accession>A0A1U7NXG7</accession>
<dbReference type="Gene3D" id="3.30.700.10">
    <property type="entry name" value="Glycoprotein, Type 4 Pilin"/>
    <property type="match status" value="1"/>
</dbReference>
<comment type="caution">
    <text evidence="14">The sequence shown here is derived from an EMBL/GenBank/DDBJ whole genome shotgun (WGS) entry which is preliminary data.</text>
</comment>
<dbReference type="Pfam" id="PF07963">
    <property type="entry name" value="N_methyl"/>
    <property type="match status" value="1"/>
</dbReference>
<dbReference type="OrthoDB" id="69178at2"/>
<sequence>MFESRAQGFTLLELLVVMAIIGILTSLAALNVRGLNNDAEAASSILSGAFIQARTQAISTTRAVRVTLSDARTLTFEGSTRCDAATWTALPNINAALPDKVTVTGTGTPWRVCFTTRGELPTLPPSALRMTDERGRSRTLTFYLTGSVVNQ</sequence>
<evidence type="ECO:0000256" key="2">
    <source>
        <dbReference type="ARBA" id="ARBA00004377"/>
    </source>
</evidence>
<organism evidence="14 15">
    <name type="scientific">Deinococcus marmoris</name>
    <dbReference type="NCBI Taxonomy" id="249408"/>
    <lineage>
        <taxon>Bacteria</taxon>
        <taxon>Thermotogati</taxon>
        <taxon>Deinococcota</taxon>
        <taxon>Deinococci</taxon>
        <taxon>Deinococcales</taxon>
        <taxon>Deinococcaceae</taxon>
        <taxon>Deinococcus</taxon>
    </lineage>
</organism>
<keyword evidence="10 12" id="KW-0472">Membrane</keyword>
<dbReference type="Pfam" id="PF12019">
    <property type="entry name" value="GspH"/>
    <property type="match status" value="1"/>
</dbReference>
<dbReference type="GO" id="GO:0005886">
    <property type="term" value="C:plasma membrane"/>
    <property type="evidence" value="ECO:0007669"/>
    <property type="project" value="UniProtKB-SubCell"/>
</dbReference>
<dbReference type="RefSeq" id="WP_075833503.1">
    <property type="nucleotide sequence ID" value="NZ_MSTI01000093.1"/>
</dbReference>
<dbReference type="EMBL" id="MSTI01000093">
    <property type="protein sequence ID" value="OLV17612.1"/>
    <property type="molecule type" value="Genomic_DNA"/>
</dbReference>
<keyword evidence="15" id="KW-1185">Reference proteome</keyword>
<evidence type="ECO:0000259" key="13">
    <source>
        <dbReference type="Pfam" id="PF12019"/>
    </source>
</evidence>
<keyword evidence="8" id="KW-0574">Periplasm</keyword>
<evidence type="ECO:0000256" key="1">
    <source>
        <dbReference type="ARBA" id="ARBA00004203"/>
    </source>
</evidence>
<dbReference type="SUPFAM" id="SSF54523">
    <property type="entry name" value="Pili subunits"/>
    <property type="match status" value="1"/>
</dbReference>
<evidence type="ECO:0000256" key="8">
    <source>
        <dbReference type="ARBA" id="ARBA00022764"/>
    </source>
</evidence>
<evidence type="ECO:0000256" key="12">
    <source>
        <dbReference type="SAM" id="Phobius"/>
    </source>
</evidence>
<dbReference type="GO" id="GO:0042597">
    <property type="term" value="C:periplasmic space"/>
    <property type="evidence" value="ECO:0007669"/>
    <property type="project" value="UniProtKB-SubCell"/>
</dbReference>
<feature type="transmembrane region" description="Helical" evidence="12">
    <location>
        <begin position="12"/>
        <end position="30"/>
    </location>
</feature>
<name>A0A1U7NXG7_9DEIO</name>
<keyword evidence="6" id="KW-0997">Cell inner membrane</keyword>
<evidence type="ECO:0000256" key="7">
    <source>
        <dbReference type="ARBA" id="ARBA00022692"/>
    </source>
</evidence>
<keyword evidence="5" id="KW-0488">Methylation</keyword>
<dbReference type="GO" id="GO:0015627">
    <property type="term" value="C:type II protein secretion system complex"/>
    <property type="evidence" value="ECO:0007669"/>
    <property type="project" value="InterPro"/>
</dbReference>